<protein>
    <submittedName>
        <fullName evidence="2">Uncharacterized protein</fullName>
    </submittedName>
</protein>
<evidence type="ECO:0000313" key="3">
    <source>
        <dbReference type="Proteomes" id="UP000708148"/>
    </source>
</evidence>
<dbReference type="AlphaFoldDB" id="A0A8S1JDT0"/>
<sequence>MRSRRVLDEESGSLPLKHGHGDDPWGSQRALLARRGGSLDVPITTKSMLAGAFWRGGRAPREGRFHGRGRVLTWEPGALDAAQGRVEGFNAWIDAENARLEAEIEACLAVIAEMEADWEEEKARRRQRRRAESFRRRAEQWGTLTATHEDVESAVPGCALERRASCGFNPRMLADGSLRDVVEPPELRAQRAELRAIRAGRRRRLPSIKEALGEMDDRLGSARLAVPRADVVAALLNALLAMEGQGGGEAADRARQVLGKVEGLARAQPQCSVCVIC</sequence>
<accession>A0A8S1JDT0</accession>
<organism evidence="2 3">
    <name type="scientific">Ostreobium quekettii</name>
    <dbReference type="NCBI Taxonomy" id="121088"/>
    <lineage>
        <taxon>Eukaryota</taxon>
        <taxon>Viridiplantae</taxon>
        <taxon>Chlorophyta</taxon>
        <taxon>core chlorophytes</taxon>
        <taxon>Ulvophyceae</taxon>
        <taxon>TCBD clade</taxon>
        <taxon>Bryopsidales</taxon>
        <taxon>Ostreobineae</taxon>
        <taxon>Ostreobiaceae</taxon>
        <taxon>Ostreobium</taxon>
    </lineage>
</organism>
<gene>
    <name evidence="2" type="ORF">OSTQU699_LOCUS7185</name>
</gene>
<proteinExistence type="predicted"/>
<evidence type="ECO:0000313" key="2">
    <source>
        <dbReference type="EMBL" id="CAD7701828.1"/>
    </source>
</evidence>
<comment type="caution">
    <text evidence="2">The sequence shown here is derived from an EMBL/GenBank/DDBJ whole genome shotgun (WGS) entry which is preliminary data.</text>
</comment>
<dbReference type="EMBL" id="CAJHUC010001640">
    <property type="protein sequence ID" value="CAD7701828.1"/>
    <property type="molecule type" value="Genomic_DNA"/>
</dbReference>
<evidence type="ECO:0000256" key="1">
    <source>
        <dbReference type="SAM" id="MobiDB-lite"/>
    </source>
</evidence>
<dbReference type="Proteomes" id="UP000708148">
    <property type="component" value="Unassembled WGS sequence"/>
</dbReference>
<reference evidence="2" key="1">
    <citation type="submission" date="2020-12" db="EMBL/GenBank/DDBJ databases">
        <authorList>
            <person name="Iha C."/>
        </authorList>
    </citation>
    <scope>NUCLEOTIDE SEQUENCE</scope>
</reference>
<feature type="region of interest" description="Disordered" evidence="1">
    <location>
        <begin position="1"/>
        <end position="27"/>
    </location>
</feature>
<keyword evidence="3" id="KW-1185">Reference proteome</keyword>
<name>A0A8S1JDT0_9CHLO</name>